<dbReference type="AlphaFoldDB" id="A0A557SX27"/>
<proteinExistence type="predicted"/>
<gene>
    <name evidence="1" type="ORF">NARC_40122</name>
</gene>
<keyword evidence="2" id="KW-1185">Reference proteome</keyword>
<accession>A0A557SX27</accession>
<evidence type="ECO:0000313" key="2">
    <source>
        <dbReference type="Proteomes" id="UP000315289"/>
    </source>
</evidence>
<dbReference type="Proteomes" id="UP000315289">
    <property type="component" value="Unassembled WGS sequence"/>
</dbReference>
<protein>
    <submittedName>
        <fullName evidence="1">Uncharacterized protein</fullName>
    </submittedName>
</protein>
<sequence length="92" mass="9864">MIIMSNITISARLDILTIFVTASLITSVTTFDANLAFADKNEHNGSEQVIDEQGQYVSQGAQCVSGEAIILSCNNLGLQSQNKEGNWASGQQ</sequence>
<comment type="caution">
    <text evidence="1">The sequence shown here is derived from an EMBL/GenBank/DDBJ whole genome shotgun (WGS) entry which is preliminary data.</text>
</comment>
<evidence type="ECO:0000313" key="1">
    <source>
        <dbReference type="EMBL" id="TVP41159.1"/>
    </source>
</evidence>
<name>A0A557SX27_9ARCH</name>
<dbReference type="EMBL" id="VOAH01000004">
    <property type="protein sequence ID" value="TVP41159.1"/>
    <property type="molecule type" value="Genomic_DNA"/>
</dbReference>
<reference evidence="1 2" key="1">
    <citation type="journal article" date="2019" name="Front. Microbiol.">
        <title>Ammonia Oxidation by the Arctic Terrestrial Thaumarchaeote Candidatus Nitrosocosmicus arcticus Is Stimulated by Increasing Temperatures.</title>
        <authorList>
            <person name="Alves R.J.E."/>
            <person name="Kerou M."/>
            <person name="Zappe A."/>
            <person name="Bittner R."/>
            <person name="Abby S.S."/>
            <person name="Schmidt H.A."/>
            <person name="Pfeifer K."/>
            <person name="Schleper C."/>
        </authorList>
    </citation>
    <scope>NUCLEOTIDE SEQUENCE [LARGE SCALE GENOMIC DNA]</scope>
    <source>
        <strain evidence="1 2">Kfb</strain>
    </source>
</reference>
<organism evidence="1 2">
    <name type="scientific">Candidatus Nitrosocosmicus arcticus</name>
    <dbReference type="NCBI Taxonomy" id="2035267"/>
    <lineage>
        <taxon>Archaea</taxon>
        <taxon>Nitrososphaerota</taxon>
        <taxon>Nitrososphaeria</taxon>
        <taxon>Nitrososphaerales</taxon>
        <taxon>Nitrososphaeraceae</taxon>
        <taxon>Candidatus Nitrosocosmicus</taxon>
    </lineage>
</organism>